<evidence type="ECO:0000313" key="2">
    <source>
        <dbReference type="EMBL" id="GAA4465210.1"/>
    </source>
</evidence>
<evidence type="ECO:0000313" key="3">
    <source>
        <dbReference type="Proteomes" id="UP001500067"/>
    </source>
</evidence>
<dbReference type="InterPro" id="IPR007921">
    <property type="entry name" value="CHAP_dom"/>
</dbReference>
<evidence type="ECO:0000259" key="1">
    <source>
        <dbReference type="Pfam" id="PF05257"/>
    </source>
</evidence>
<accession>A0ABP8NCW0</accession>
<reference evidence="3" key="1">
    <citation type="journal article" date="2019" name="Int. J. Syst. Evol. Microbiol.">
        <title>The Global Catalogue of Microorganisms (GCM) 10K type strain sequencing project: providing services to taxonomists for standard genome sequencing and annotation.</title>
        <authorList>
            <consortium name="The Broad Institute Genomics Platform"/>
            <consortium name="The Broad Institute Genome Sequencing Center for Infectious Disease"/>
            <person name="Wu L."/>
            <person name="Ma J."/>
        </authorList>
    </citation>
    <scope>NUCLEOTIDE SEQUENCE [LARGE SCALE GENOMIC DNA]</scope>
    <source>
        <strain evidence="3">JCM 32105</strain>
    </source>
</reference>
<dbReference type="EMBL" id="BAABFA010000010">
    <property type="protein sequence ID" value="GAA4465210.1"/>
    <property type="molecule type" value="Genomic_DNA"/>
</dbReference>
<proteinExistence type="predicted"/>
<dbReference type="Pfam" id="PF05257">
    <property type="entry name" value="CHAP"/>
    <property type="match status" value="1"/>
</dbReference>
<dbReference type="Proteomes" id="UP001500067">
    <property type="component" value="Unassembled WGS sequence"/>
</dbReference>
<feature type="domain" description="Peptidase C51" evidence="1">
    <location>
        <begin position="50"/>
        <end position="142"/>
    </location>
</feature>
<organism evidence="2 3">
    <name type="scientific">Nemorincola caseinilytica</name>
    <dbReference type="NCBI Taxonomy" id="2054315"/>
    <lineage>
        <taxon>Bacteria</taxon>
        <taxon>Pseudomonadati</taxon>
        <taxon>Bacteroidota</taxon>
        <taxon>Chitinophagia</taxon>
        <taxon>Chitinophagales</taxon>
        <taxon>Chitinophagaceae</taxon>
        <taxon>Nemorincola</taxon>
    </lineage>
</organism>
<keyword evidence="3" id="KW-1185">Reference proteome</keyword>
<sequence>MVTPDQQGRPSISQLALQIALAQVGQRETPGRENSGPMIDKYLAAVGLPPGYAWCQAFVNWCYEEAALQLSTPEPVPNTGGVLECWRRTPDNMRISAKAIQARPEILLPGDQFIMKVGTKGAGHTGLIVNVRGNKLLTVEGNTNDEGSREGYEVAMRTRNVLMPELLGAIRYTTPGFS</sequence>
<dbReference type="RefSeq" id="WP_345081547.1">
    <property type="nucleotide sequence ID" value="NZ_BAABFA010000010.1"/>
</dbReference>
<name>A0ABP8NCW0_9BACT</name>
<comment type="caution">
    <text evidence="2">The sequence shown here is derived from an EMBL/GenBank/DDBJ whole genome shotgun (WGS) entry which is preliminary data.</text>
</comment>
<gene>
    <name evidence="2" type="ORF">GCM10023093_16970</name>
</gene>
<protein>
    <recommendedName>
        <fullName evidence="1">Peptidase C51 domain-containing protein</fullName>
    </recommendedName>
</protein>